<dbReference type="GO" id="GO:0008080">
    <property type="term" value="F:N-acetyltransferase activity"/>
    <property type="evidence" value="ECO:0007669"/>
    <property type="project" value="TreeGrafter"/>
</dbReference>
<dbReference type="Gene3D" id="3.40.630.30">
    <property type="match status" value="1"/>
</dbReference>
<name>A0A2N9YIR4_9GAMM</name>
<dbReference type="AlphaFoldDB" id="A0A2N9YIR4"/>
<reference evidence="6" key="1">
    <citation type="submission" date="2016-12" db="EMBL/GenBank/DDBJ databases">
        <title>Complete Genome Sequence of Beggiatoa leptomitiformis D-401.</title>
        <authorList>
            <person name="Fomenkov A."/>
            <person name="Vincze T."/>
            <person name="Grabovich M."/>
            <person name="Anton B.P."/>
            <person name="Dubinina G."/>
            <person name="Orlova M."/>
            <person name="Belousova E."/>
            <person name="Roberts R.J."/>
        </authorList>
    </citation>
    <scope>NUCLEOTIDE SEQUENCE [LARGE SCALE GENOMIC DNA]</scope>
    <source>
        <strain evidence="6">D-401</strain>
    </source>
</reference>
<comment type="similarity">
    <text evidence="1">Belongs to the acetyltransferase family.</text>
</comment>
<dbReference type="PROSITE" id="PS51186">
    <property type="entry name" value="GNAT"/>
    <property type="match status" value="1"/>
</dbReference>
<dbReference type="InterPro" id="IPR000182">
    <property type="entry name" value="GNAT_dom"/>
</dbReference>
<proteinExistence type="inferred from homology"/>
<evidence type="ECO:0000256" key="1">
    <source>
        <dbReference type="ARBA" id="ARBA00008694"/>
    </source>
</evidence>
<dbReference type="RefSeq" id="WP_062150532.1">
    <property type="nucleotide sequence ID" value="NZ_CP012373.2"/>
</dbReference>
<evidence type="ECO:0000256" key="2">
    <source>
        <dbReference type="ARBA" id="ARBA00022679"/>
    </source>
</evidence>
<dbReference type="OrthoDB" id="9805924at2"/>
<keyword evidence="6" id="KW-1185">Reference proteome</keyword>
<protein>
    <submittedName>
        <fullName evidence="5">GNAT family N-acetyltransferase</fullName>
    </submittedName>
</protein>
<gene>
    <name evidence="5" type="ORF">BLE401_18105</name>
</gene>
<evidence type="ECO:0000259" key="4">
    <source>
        <dbReference type="PROSITE" id="PS51186"/>
    </source>
</evidence>
<dbReference type="KEGG" id="blep:AL038_06200"/>
<feature type="domain" description="N-acetyltransferase" evidence="4">
    <location>
        <begin position="4"/>
        <end position="162"/>
    </location>
</feature>
<dbReference type="EMBL" id="CP018889">
    <property type="protein sequence ID" value="AUI70422.1"/>
    <property type="molecule type" value="Genomic_DNA"/>
</dbReference>
<dbReference type="Proteomes" id="UP000234271">
    <property type="component" value="Chromosome"/>
</dbReference>
<keyword evidence="2 5" id="KW-0808">Transferase</keyword>
<keyword evidence="3" id="KW-0012">Acyltransferase</keyword>
<dbReference type="PANTHER" id="PTHR10545">
    <property type="entry name" value="DIAMINE N-ACETYLTRANSFERASE"/>
    <property type="match status" value="1"/>
</dbReference>
<dbReference type="FunFam" id="3.40.630.30:FF:000064">
    <property type="entry name" value="GNAT family acetyltransferase"/>
    <property type="match status" value="1"/>
</dbReference>
<dbReference type="Pfam" id="PF00583">
    <property type="entry name" value="Acetyltransf_1"/>
    <property type="match status" value="1"/>
</dbReference>
<dbReference type="PANTHER" id="PTHR10545:SF29">
    <property type="entry name" value="GH14572P-RELATED"/>
    <property type="match status" value="1"/>
</dbReference>
<dbReference type="CDD" id="cd04301">
    <property type="entry name" value="NAT_SF"/>
    <property type="match status" value="1"/>
</dbReference>
<accession>A0A2N9YIR4</accession>
<evidence type="ECO:0000313" key="6">
    <source>
        <dbReference type="Proteomes" id="UP000234271"/>
    </source>
</evidence>
<evidence type="ECO:0000256" key="3">
    <source>
        <dbReference type="ARBA" id="ARBA00023315"/>
    </source>
</evidence>
<dbReference type="InterPro" id="IPR016181">
    <property type="entry name" value="Acyl_CoA_acyltransferase"/>
</dbReference>
<dbReference type="SUPFAM" id="SSF55729">
    <property type="entry name" value="Acyl-CoA N-acyltransferases (Nat)"/>
    <property type="match status" value="1"/>
</dbReference>
<evidence type="ECO:0000313" key="5">
    <source>
        <dbReference type="EMBL" id="AUI70422.1"/>
    </source>
</evidence>
<dbReference type="InterPro" id="IPR051016">
    <property type="entry name" value="Diverse_Substrate_AcTransf"/>
</dbReference>
<organism evidence="5 6">
    <name type="scientific">Beggiatoa leptomitoformis</name>
    <dbReference type="NCBI Taxonomy" id="288004"/>
    <lineage>
        <taxon>Bacteria</taxon>
        <taxon>Pseudomonadati</taxon>
        <taxon>Pseudomonadota</taxon>
        <taxon>Gammaproteobacteria</taxon>
        <taxon>Thiotrichales</taxon>
        <taxon>Thiotrichaceae</taxon>
        <taxon>Beggiatoa</taxon>
    </lineage>
</organism>
<sequence length="162" mass="18656">MTNYSVRKGVADDIPVVFALVKTLAIYENALSEVINTPEQLLQDGFGERAYFEFFVAETAKKEVVGMILYYYSYSTWKGKSLYVDDLVVNEAHRGQGVGYLLFDALIREAVTQNVGKLHWQVLDWNEPAIRFYKRLGAVFDPEWVNCKLSREQLQAYVKQKV</sequence>